<evidence type="ECO:0000313" key="3">
    <source>
        <dbReference type="Proteomes" id="UP000008130"/>
    </source>
</evidence>
<dbReference type="HOGENOM" id="CLU_2059212_0_0_5"/>
<gene>
    <name evidence="2" type="ordered locus">SL003B_0896</name>
</gene>
<name>F2IX34_POLGS</name>
<dbReference type="AlphaFoldDB" id="F2IX34"/>
<dbReference type="KEGG" id="pgv:SL003B_0896"/>
<feature type="region of interest" description="Disordered" evidence="1">
    <location>
        <begin position="1"/>
        <end position="119"/>
    </location>
</feature>
<keyword evidence="3" id="KW-1185">Reference proteome</keyword>
<evidence type="ECO:0000256" key="1">
    <source>
        <dbReference type="SAM" id="MobiDB-lite"/>
    </source>
</evidence>
<feature type="compositionally biased region" description="Basic and acidic residues" evidence="1">
    <location>
        <begin position="103"/>
        <end position="119"/>
    </location>
</feature>
<protein>
    <submittedName>
        <fullName evidence="2">Uncharacterized protein</fullName>
    </submittedName>
</protein>
<dbReference type="EMBL" id="CP002568">
    <property type="protein sequence ID" value="ADZ69325.1"/>
    <property type="molecule type" value="Genomic_DNA"/>
</dbReference>
<sequence>MCRHAELPDASGGFFVPAPVRHPAWRGGIANRKQRRQGCRIVTPSRDDSAPLALTRDPPRHGESVSAQGCAGRKEGSAPLLPQCADGSRGPDRHWQRRVSACEAERRQTGRGSEQSRRC</sequence>
<evidence type="ECO:0000313" key="2">
    <source>
        <dbReference type="EMBL" id="ADZ69325.1"/>
    </source>
</evidence>
<dbReference type="Proteomes" id="UP000008130">
    <property type="component" value="Chromosome"/>
</dbReference>
<dbReference type="STRING" id="991905.SL003B_0896"/>
<accession>F2IX34</accession>
<organism evidence="2 3">
    <name type="scientific">Polymorphum gilvum (strain LMG 25793 / CGMCC 1.9160 / SL003B-26A1)</name>
    <dbReference type="NCBI Taxonomy" id="991905"/>
    <lineage>
        <taxon>Bacteria</taxon>
        <taxon>Pseudomonadati</taxon>
        <taxon>Pseudomonadota</taxon>
        <taxon>Alphaproteobacteria</taxon>
        <taxon>Rhodobacterales</taxon>
        <taxon>Paracoccaceae</taxon>
        <taxon>Polymorphum</taxon>
    </lineage>
</organism>
<reference evidence="2 3" key="1">
    <citation type="journal article" date="2011" name="J. Bacteriol.">
        <title>Complete genome sequence of Polymorphum gilvum SL003B-26A1T, a crude oil-degrading bacterium from oil-polluted saline soil.</title>
        <authorList>
            <person name="Li S.G."/>
            <person name="Tang Y.Q."/>
            <person name="Nie Y."/>
            <person name="Cai M."/>
            <person name="Wu X.L."/>
        </authorList>
    </citation>
    <scope>NUCLEOTIDE SEQUENCE [LARGE SCALE GENOMIC DNA]</scope>
    <source>
        <strain evidence="3">LMG 25793 / CGMCC 1.9160 / SL003B-26A1</strain>
    </source>
</reference>
<proteinExistence type="predicted"/>